<name>A0A4S4MUJ6_9APHY</name>
<dbReference type="AlphaFoldDB" id="A0A4S4MUJ6"/>
<dbReference type="OrthoDB" id="3016665at2759"/>
<proteinExistence type="predicted"/>
<evidence type="ECO:0000256" key="1">
    <source>
        <dbReference type="SAM" id="MobiDB-lite"/>
    </source>
</evidence>
<feature type="domain" description="DUF6535" evidence="3">
    <location>
        <begin position="30"/>
        <end position="202"/>
    </location>
</feature>
<keyword evidence="2" id="KW-0812">Transmembrane</keyword>
<feature type="transmembrane region" description="Helical" evidence="2">
    <location>
        <begin position="117"/>
        <end position="138"/>
    </location>
</feature>
<feature type="transmembrane region" description="Helical" evidence="2">
    <location>
        <begin position="181"/>
        <end position="202"/>
    </location>
</feature>
<sequence>MCTILQQILVTIQRSTTIPPLVADRGQRFWTVYQDVIAEYNDDFLRKYNSDMDTSMIFAGLFSAVSASFASMMRPDLSPDPNLTTQILLRAIVLSLNDTVPPFVTISDWHGPSTTTIWVQCLLYASLSCSLFAALGAVMGKQWLYHYSAIEERGSIEKRGMDRQRKLENLRVWHFRTVLEILPILLQFSLILFGLALTAYMWDVQQAVALVLLIANSIGALSYFTVIFLSLRSKDCPYHSPISTMIERLPVFLVRCWNVISSIVPFYYCHLILDWCSREIVSPAVHNCKRAVFVIVRTSRQLHKQVHRSQRVWQQREDEPPVEESHSIQPIPHAQGVLGGIDNSGASSGSTASIADRLGPLALLWVLETTSLDPLIVMEVVPFAFHLTWDDDLVKRLPWELLERLFVALVECFQYNTGGELEIPPSIKDKAGGICAAFLFCYWEKSVLEPEESWIWEDSSGYGLIDKYDRWVDKIRAIGSPTNQDSGKDANAELFWLMHRTLEQITKKTHWIGRPESTWRRRVVTWASLETLQLRTLVYLNYYACLPLPVVDELKRACRELEVIIEHASGAHFDVIVPCFLASAHSMNAPRHAVHEVRNFKDDTDEAGLVVANLNSAPSVIQYAFLHAVALLDRMQSPQSDDELEGQDCYHLVIKIISKFIQIPRAMIPPTVFLAADIPGYCLATCASLWQFSRFYRDMQTLVLCSQLLDYGAVDLSFSEPMSASTNRVPQRMEGLTYLARSPTHFEWIMGFLDALRNDATGSAEFIDLGQAVSQCFKALSSLRDFGTRAGDSQLHRVLDWVFLLVQQTPTSPGEATVLRDHSSVVSATVACVHALLGSAGMTPLRERHALLKDGVPDFSARWCTLEAHLSRTDRISDAAFERVLVALCGDDADAWMDDPSNSAYMQRWIDGIEQRMVSWWYETSEIERKVLSKQTGGLVNLDGQGDNGSGFGPPSLSNAERGLRVLDETSTEDATPHQNG</sequence>
<dbReference type="Proteomes" id="UP000308730">
    <property type="component" value="Unassembled WGS sequence"/>
</dbReference>
<keyword evidence="5" id="KW-1185">Reference proteome</keyword>
<dbReference type="Pfam" id="PF20153">
    <property type="entry name" value="DUF6535"/>
    <property type="match status" value="1"/>
</dbReference>
<evidence type="ECO:0000313" key="4">
    <source>
        <dbReference type="EMBL" id="THH28851.1"/>
    </source>
</evidence>
<protein>
    <recommendedName>
        <fullName evidence="3">DUF6535 domain-containing protein</fullName>
    </recommendedName>
</protein>
<comment type="caution">
    <text evidence="4">The sequence shown here is derived from an EMBL/GenBank/DDBJ whole genome shotgun (WGS) entry which is preliminary data.</text>
</comment>
<reference evidence="4 5" key="1">
    <citation type="submission" date="2019-02" db="EMBL/GenBank/DDBJ databases">
        <title>Genome sequencing of the rare red list fungi Antrodiella citrinella (Flaviporus citrinellus).</title>
        <authorList>
            <person name="Buettner E."/>
            <person name="Kellner H."/>
        </authorList>
    </citation>
    <scope>NUCLEOTIDE SEQUENCE [LARGE SCALE GENOMIC DNA]</scope>
    <source>
        <strain evidence="4 5">DSM 108506</strain>
    </source>
</reference>
<evidence type="ECO:0000259" key="3">
    <source>
        <dbReference type="Pfam" id="PF20153"/>
    </source>
</evidence>
<feature type="transmembrane region" description="Helical" evidence="2">
    <location>
        <begin position="252"/>
        <end position="273"/>
    </location>
</feature>
<feature type="transmembrane region" description="Helical" evidence="2">
    <location>
        <begin position="208"/>
        <end position="231"/>
    </location>
</feature>
<feature type="region of interest" description="Disordered" evidence="1">
    <location>
        <begin position="943"/>
        <end position="981"/>
    </location>
</feature>
<evidence type="ECO:0000313" key="5">
    <source>
        <dbReference type="Proteomes" id="UP000308730"/>
    </source>
</evidence>
<gene>
    <name evidence="4" type="ORF">EUX98_g5333</name>
</gene>
<dbReference type="EMBL" id="SGPM01000154">
    <property type="protein sequence ID" value="THH28851.1"/>
    <property type="molecule type" value="Genomic_DNA"/>
</dbReference>
<organism evidence="4 5">
    <name type="scientific">Antrodiella citrinella</name>
    <dbReference type="NCBI Taxonomy" id="2447956"/>
    <lineage>
        <taxon>Eukaryota</taxon>
        <taxon>Fungi</taxon>
        <taxon>Dikarya</taxon>
        <taxon>Basidiomycota</taxon>
        <taxon>Agaricomycotina</taxon>
        <taxon>Agaricomycetes</taxon>
        <taxon>Polyporales</taxon>
        <taxon>Steccherinaceae</taxon>
        <taxon>Antrodiella</taxon>
    </lineage>
</organism>
<dbReference type="InterPro" id="IPR045338">
    <property type="entry name" value="DUF6535"/>
</dbReference>
<accession>A0A4S4MUJ6</accession>
<keyword evidence="2" id="KW-0472">Membrane</keyword>
<feature type="transmembrane region" description="Helical" evidence="2">
    <location>
        <begin position="56"/>
        <end position="73"/>
    </location>
</feature>
<evidence type="ECO:0000256" key="2">
    <source>
        <dbReference type="SAM" id="Phobius"/>
    </source>
</evidence>
<keyword evidence="2" id="KW-1133">Transmembrane helix</keyword>